<keyword evidence="2" id="KW-1133">Transmembrane helix</keyword>
<keyword evidence="2" id="KW-0812">Transmembrane</keyword>
<feature type="transmembrane region" description="Helical" evidence="2">
    <location>
        <begin position="60"/>
        <end position="85"/>
    </location>
</feature>
<dbReference type="AlphaFoldDB" id="A0A814Z3D3"/>
<name>A0A814Z3D3_9BILA</name>
<dbReference type="Proteomes" id="UP000663864">
    <property type="component" value="Unassembled WGS sequence"/>
</dbReference>
<evidence type="ECO:0000313" key="5">
    <source>
        <dbReference type="Proteomes" id="UP000663864"/>
    </source>
</evidence>
<comment type="caution">
    <text evidence="3">The sequence shown here is derived from an EMBL/GenBank/DDBJ whole genome shotgun (WGS) entry which is preliminary data.</text>
</comment>
<evidence type="ECO:0000313" key="3">
    <source>
        <dbReference type="EMBL" id="CAF1237049.1"/>
    </source>
</evidence>
<dbReference type="EMBL" id="CAJNOT010001695">
    <property type="protein sequence ID" value="CAF1237049.1"/>
    <property type="molecule type" value="Genomic_DNA"/>
</dbReference>
<accession>A0A814Z3D3</accession>
<sequence>MKEAVETKKVDEKLEKANDPNVKPSERMDAEFEANKAAAKAAEHHAKAEEHKNKHLYHHFTLVFVKSGLKPVVYIMNAVILTTILSARNSSLYICTPVVASILFGLSFIGNQIIYRWLVNTTGIIGFIA</sequence>
<dbReference type="EMBL" id="CAJNOU010001769">
    <property type="protein sequence ID" value="CAF1249870.1"/>
    <property type="molecule type" value="Genomic_DNA"/>
</dbReference>
<dbReference type="Proteomes" id="UP000663889">
    <property type="component" value="Unassembled WGS sequence"/>
</dbReference>
<evidence type="ECO:0000313" key="4">
    <source>
        <dbReference type="EMBL" id="CAF1249870.1"/>
    </source>
</evidence>
<protein>
    <submittedName>
        <fullName evidence="3">Uncharacterized protein</fullName>
    </submittedName>
</protein>
<feature type="transmembrane region" description="Helical" evidence="2">
    <location>
        <begin position="91"/>
        <end position="109"/>
    </location>
</feature>
<gene>
    <name evidence="4" type="ORF">SEV965_LOCUS23674</name>
    <name evidence="3" type="ORF">ZHD862_LOCUS24676</name>
</gene>
<feature type="region of interest" description="Disordered" evidence="1">
    <location>
        <begin position="1"/>
        <end position="25"/>
    </location>
</feature>
<proteinExistence type="predicted"/>
<evidence type="ECO:0000256" key="2">
    <source>
        <dbReference type="SAM" id="Phobius"/>
    </source>
</evidence>
<reference evidence="3" key="1">
    <citation type="submission" date="2021-02" db="EMBL/GenBank/DDBJ databases">
        <authorList>
            <person name="Nowell W R."/>
        </authorList>
    </citation>
    <scope>NUCLEOTIDE SEQUENCE</scope>
</reference>
<keyword evidence="2" id="KW-0472">Membrane</keyword>
<evidence type="ECO:0000256" key="1">
    <source>
        <dbReference type="SAM" id="MobiDB-lite"/>
    </source>
</evidence>
<organism evidence="3 5">
    <name type="scientific">Rotaria sordida</name>
    <dbReference type="NCBI Taxonomy" id="392033"/>
    <lineage>
        <taxon>Eukaryota</taxon>
        <taxon>Metazoa</taxon>
        <taxon>Spiralia</taxon>
        <taxon>Gnathifera</taxon>
        <taxon>Rotifera</taxon>
        <taxon>Eurotatoria</taxon>
        <taxon>Bdelloidea</taxon>
        <taxon>Philodinida</taxon>
        <taxon>Philodinidae</taxon>
        <taxon>Rotaria</taxon>
    </lineage>
</organism>